<name>A0A9Q1F562_SYNKA</name>
<comment type="caution">
    <text evidence="1">The sequence shown here is derived from an EMBL/GenBank/DDBJ whole genome shotgun (WGS) entry which is preliminary data.</text>
</comment>
<dbReference type="AlphaFoldDB" id="A0A9Q1F562"/>
<organism evidence="1 2">
    <name type="scientific">Synaphobranchus kaupii</name>
    <name type="common">Kaup's arrowtooth eel</name>
    <dbReference type="NCBI Taxonomy" id="118154"/>
    <lineage>
        <taxon>Eukaryota</taxon>
        <taxon>Metazoa</taxon>
        <taxon>Chordata</taxon>
        <taxon>Craniata</taxon>
        <taxon>Vertebrata</taxon>
        <taxon>Euteleostomi</taxon>
        <taxon>Actinopterygii</taxon>
        <taxon>Neopterygii</taxon>
        <taxon>Teleostei</taxon>
        <taxon>Anguilliformes</taxon>
        <taxon>Synaphobranchidae</taxon>
        <taxon>Synaphobranchus</taxon>
    </lineage>
</organism>
<accession>A0A9Q1F562</accession>
<dbReference type="EMBL" id="JAINUF010000008">
    <property type="protein sequence ID" value="KAJ8351397.1"/>
    <property type="molecule type" value="Genomic_DNA"/>
</dbReference>
<evidence type="ECO:0000313" key="2">
    <source>
        <dbReference type="Proteomes" id="UP001152622"/>
    </source>
</evidence>
<proteinExistence type="predicted"/>
<gene>
    <name evidence="1" type="ORF">SKAU_G00228730</name>
</gene>
<sequence length="75" mass="8562">MTGRWVRQLWRTDGDRSRLLNTLQLVLNSAARITTPSSEIYIYKVLLPMFKAVDGLAPFSLSDLLLNHTPLFLLC</sequence>
<protein>
    <submittedName>
        <fullName evidence="1">Uncharacterized protein</fullName>
    </submittedName>
</protein>
<reference evidence="1" key="1">
    <citation type="journal article" date="2023" name="Science">
        <title>Genome structures resolve the early diversification of teleost fishes.</title>
        <authorList>
            <person name="Parey E."/>
            <person name="Louis A."/>
            <person name="Montfort J."/>
            <person name="Bouchez O."/>
            <person name="Roques C."/>
            <person name="Iampietro C."/>
            <person name="Lluch J."/>
            <person name="Castinel A."/>
            <person name="Donnadieu C."/>
            <person name="Desvignes T."/>
            <person name="Floi Bucao C."/>
            <person name="Jouanno E."/>
            <person name="Wen M."/>
            <person name="Mejri S."/>
            <person name="Dirks R."/>
            <person name="Jansen H."/>
            <person name="Henkel C."/>
            <person name="Chen W.J."/>
            <person name="Zahm M."/>
            <person name="Cabau C."/>
            <person name="Klopp C."/>
            <person name="Thompson A.W."/>
            <person name="Robinson-Rechavi M."/>
            <person name="Braasch I."/>
            <person name="Lecointre G."/>
            <person name="Bobe J."/>
            <person name="Postlethwait J.H."/>
            <person name="Berthelot C."/>
            <person name="Roest Crollius H."/>
            <person name="Guiguen Y."/>
        </authorList>
    </citation>
    <scope>NUCLEOTIDE SEQUENCE</scope>
    <source>
        <strain evidence="1">WJC10195</strain>
    </source>
</reference>
<dbReference type="Proteomes" id="UP001152622">
    <property type="component" value="Chromosome 8"/>
</dbReference>
<keyword evidence="2" id="KW-1185">Reference proteome</keyword>
<evidence type="ECO:0000313" key="1">
    <source>
        <dbReference type="EMBL" id="KAJ8351397.1"/>
    </source>
</evidence>